<dbReference type="EMBL" id="JACYHB010000001">
    <property type="protein sequence ID" value="MBD8077773.1"/>
    <property type="molecule type" value="Genomic_DNA"/>
</dbReference>
<dbReference type="RefSeq" id="WP_191827333.1">
    <property type="nucleotide sequence ID" value="NZ_JACYHB010000001.1"/>
</dbReference>
<dbReference type="AlphaFoldDB" id="A0A927G6H8"/>
<gene>
    <name evidence="1" type="ORF">IF651_01690</name>
</gene>
<sequence length="112" mass="11321">MSTLFGTVTVPDDAAAGVATVHVSVEDTTLQDVSSVRLAEVVLRGVDVVAGGHLAFAIDVDDVPADATVRVHVDRSGDGDLATGDLLTVRSVPAATLGTSAQDAGEVPVRTI</sequence>
<reference evidence="1" key="1">
    <citation type="journal article" date="2018" name="Curr. Microbiol.">
        <title>Cellulosimicrobium arenosum sp. nov., Isolated from Marine Sediment Sand.</title>
        <authorList>
            <person name="Oh M."/>
            <person name="Kim J.H."/>
            <person name="Yoon J.H."/>
            <person name="Schumann P."/>
            <person name="Kim W."/>
        </authorList>
    </citation>
    <scope>NUCLEOTIDE SEQUENCE</scope>
    <source>
        <strain evidence="1">KCTC 49039</strain>
    </source>
</reference>
<comment type="caution">
    <text evidence="1">The sequence shown here is derived from an EMBL/GenBank/DDBJ whole genome shotgun (WGS) entry which is preliminary data.</text>
</comment>
<evidence type="ECO:0000313" key="1">
    <source>
        <dbReference type="EMBL" id="MBD8077773.1"/>
    </source>
</evidence>
<evidence type="ECO:0000313" key="2">
    <source>
        <dbReference type="Proteomes" id="UP000610846"/>
    </source>
</evidence>
<reference evidence="1" key="2">
    <citation type="submission" date="2020-09" db="EMBL/GenBank/DDBJ databases">
        <authorList>
            <person name="Yu Y."/>
        </authorList>
    </citation>
    <scope>NUCLEOTIDE SEQUENCE</scope>
    <source>
        <strain evidence="1">KCTC 49039</strain>
    </source>
</reference>
<accession>A0A927G6H8</accession>
<proteinExistence type="predicted"/>
<organism evidence="1 2">
    <name type="scientific">Cellulosimicrobium arenosum</name>
    <dbReference type="NCBI Taxonomy" id="2708133"/>
    <lineage>
        <taxon>Bacteria</taxon>
        <taxon>Bacillati</taxon>
        <taxon>Actinomycetota</taxon>
        <taxon>Actinomycetes</taxon>
        <taxon>Micrococcales</taxon>
        <taxon>Promicromonosporaceae</taxon>
        <taxon>Cellulosimicrobium</taxon>
    </lineage>
</organism>
<dbReference type="Proteomes" id="UP000610846">
    <property type="component" value="Unassembled WGS sequence"/>
</dbReference>
<keyword evidence="2" id="KW-1185">Reference proteome</keyword>
<protein>
    <submittedName>
        <fullName evidence="1">Uncharacterized protein</fullName>
    </submittedName>
</protein>
<name>A0A927G6H8_9MICO</name>